<organism evidence="1 2">
    <name type="scientific">Saccharothrix xinjiangensis</name>
    <dbReference type="NCBI Taxonomy" id="204798"/>
    <lineage>
        <taxon>Bacteria</taxon>
        <taxon>Bacillati</taxon>
        <taxon>Actinomycetota</taxon>
        <taxon>Actinomycetes</taxon>
        <taxon>Pseudonocardiales</taxon>
        <taxon>Pseudonocardiaceae</taxon>
        <taxon>Saccharothrix</taxon>
    </lineage>
</organism>
<accession>A0ABV9YBF4</accession>
<dbReference type="RefSeq" id="WP_344040263.1">
    <property type="nucleotide sequence ID" value="NZ_BAAAKE010000021.1"/>
</dbReference>
<name>A0ABV9YBF4_9PSEU</name>
<gene>
    <name evidence="1" type="ORF">ACFPFM_40655</name>
</gene>
<dbReference type="Proteomes" id="UP001595833">
    <property type="component" value="Unassembled WGS sequence"/>
</dbReference>
<dbReference type="EMBL" id="JBHSJB010000052">
    <property type="protein sequence ID" value="MFC5060060.1"/>
    <property type="molecule type" value="Genomic_DNA"/>
</dbReference>
<evidence type="ECO:0000313" key="2">
    <source>
        <dbReference type="Proteomes" id="UP001595833"/>
    </source>
</evidence>
<comment type="caution">
    <text evidence="1">The sequence shown here is derived from an EMBL/GenBank/DDBJ whole genome shotgun (WGS) entry which is preliminary data.</text>
</comment>
<sequence length="68" mass="7919">MKRIVFSVRFVQPVHPGLYYRDERAERRIDTTRDFSSRFFTDLLTCCFVVNGQTMGFPPVTPTTSPVM</sequence>
<proteinExistence type="predicted"/>
<protein>
    <submittedName>
        <fullName evidence="1">Uncharacterized protein</fullName>
    </submittedName>
</protein>
<reference evidence="2" key="1">
    <citation type="journal article" date="2019" name="Int. J. Syst. Evol. Microbiol.">
        <title>The Global Catalogue of Microorganisms (GCM) 10K type strain sequencing project: providing services to taxonomists for standard genome sequencing and annotation.</title>
        <authorList>
            <consortium name="The Broad Institute Genomics Platform"/>
            <consortium name="The Broad Institute Genome Sequencing Center for Infectious Disease"/>
            <person name="Wu L."/>
            <person name="Ma J."/>
        </authorList>
    </citation>
    <scope>NUCLEOTIDE SEQUENCE [LARGE SCALE GENOMIC DNA]</scope>
    <source>
        <strain evidence="2">KCTC 12848</strain>
    </source>
</reference>
<evidence type="ECO:0000313" key="1">
    <source>
        <dbReference type="EMBL" id="MFC5060060.1"/>
    </source>
</evidence>
<keyword evidence="2" id="KW-1185">Reference proteome</keyword>